<feature type="compositionally biased region" description="Polar residues" evidence="1">
    <location>
        <begin position="78"/>
        <end position="94"/>
    </location>
</feature>
<dbReference type="Proteomes" id="UP000053732">
    <property type="component" value="Unassembled WGS sequence"/>
</dbReference>
<dbReference type="EMBL" id="HG793168">
    <property type="protein sequence ID" value="CRL29326.1"/>
    <property type="molecule type" value="Genomic_DNA"/>
</dbReference>
<proteinExistence type="predicted"/>
<evidence type="ECO:0000313" key="2">
    <source>
        <dbReference type="EMBL" id="CRL29326.1"/>
    </source>
</evidence>
<accession>A0A0G4PTB0</accession>
<feature type="region of interest" description="Disordered" evidence="1">
    <location>
        <begin position="72"/>
        <end position="117"/>
    </location>
</feature>
<sequence>MRGQDRVTGLSEKGGRGLPSPIYVVTYEIEDGNRYLHYSDETGHVRGEGDPTVSTKRATNTKFLAEWDKFQAERTDGGTDQSGRNTITRSSFRGRSTEMAGIRAARPCDSPRRRYTA</sequence>
<dbReference type="AlphaFoldDB" id="A0A0G4PTB0"/>
<evidence type="ECO:0000313" key="3">
    <source>
        <dbReference type="Proteomes" id="UP000053732"/>
    </source>
</evidence>
<protein>
    <submittedName>
        <fullName evidence="2">Str. FM013</fullName>
    </submittedName>
</protein>
<keyword evidence="3" id="KW-1185">Reference proteome</keyword>
<organism evidence="2 3">
    <name type="scientific">Penicillium camemberti (strain FM 013)</name>
    <dbReference type="NCBI Taxonomy" id="1429867"/>
    <lineage>
        <taxon>Eukaryota</taxon>
        <taxon>Fungi</taxon>
        <taxon>Dikarya</taxon>
        <taxon>Ascomycota</taxon>
        <taxon>Pezizomycotina</taxon>
        <taxon>Eurotiomycetes</taxon>
        <taxon>Eurotiomycetidae</taxon>
        <taxon>Eurotiales</taxon>
        <taxon>Aspergillaceae</taxon>
        <taxon>Penicillium</taxon>
    </lineage>
</organism>
<name>A0A0G4PTB0_PENC3</name>
<reference evidence="2 3" key="1">
    <citation type="journal article" date="2014" name="Nat. Commun.">
        <title>Multiple recent horizontal transfers of a large genomic region in cheese making fungi.</title>
        <authorList>
            <person name="Cheeseman K."/>
            <person name="Ropars J."/>
            <person name="Renault P."/>
            <person name="Dupont J."/>
            <person name="Gouzy J."/>
            <person name="Branca A."/>
            <person name="Abraham A.L."/>
            <person name="Ceppi M."/>
            <person name="Conseiller E."/>
            <person name="Debuchy R."/>
            <person name="Malagnac F."/>
            <person name="Goarin A."/>
            <person name="Silar P."/>
            <person name="Lacoste S."/>
            <person name="Sallet E."/>
            <person name="Bensimon A."/>
            <person name="Giraud T."/>
            <person name="Brygoo Y."/>
        </authorList>
    </citation>
    <scope>NUCLEOTIDE SEQUENCE [LARGE SCALE GENOMIC DNA]</scope>
    <source>
        <strain evidence="3">FM 013</strain>
    </source>
</reference>
<gene>
    <name evidence="2" type="ORF">PCAMFM013_S035g000021</name>
</gene>
<evidence type="ECO:0000256" key="1">
    <source>
        <dbReference type="SAM" id="MobiDB-lite"/>
    </source>
</evidence>